<dbReference type="AlphaFoldDB" id="A0A810L185"/>
<evidence type="ECO:0000313" key="4">
    <source>
        <dbReference type="Proteomes" id="UP000680750"/>
    </source>
</evidence>
<feature type="domain" description="Isochorismatase-like" evidence="2">
    <location>
        <begin position="19"/>
        <end position="173"/>
    </location>
</feature>
<dbReference type="CDD" id="cd00431">
    <property type="entry name" value="cysteine_hydrolases"/>
    <property type="match status" value="1"/>
</dbReference>
<dbReference type="KEGG" id="aser:Asera_20760"/>
<accession>A0A810L185</accession>
<dbReference type="EMBL" id="AP023354">
    <property type="protein sequence ID" value="BCJ27968.1"/>
    <property type="molecule type" value="Genomic_DNA"/>
</dbReference>
<organism evidence="3 4">
    <name type="scientific">Actinocatenispora sera</name>
    <dbReference type="NCBI Taxonomy" id="390989"/>
    <lineage>
        <taxon>Bacteria</taxon>
        <taxon>Bacillati</taxon>
        <taxon>Actinomycetota</taxon>
        <taxon>Actinomycetes</taxon>
        <taxon>Micromonosporales</taxon>
        <taxon>Micromonosporaceae</taxon>
        <taxon>Actinocatenispora</taxon>
    </lineage>
</organism>
<keyword evidence="1 3" id="KW-0378">Hydrolase</keyword>
<dbReference type="InterPro" id="IPR050272">
    <property type="entry name" value="Isochorismatase-like_hydrls"/>
</dbReference>
<gene>
    <name evidence="3" type="ORF">Asera_20760</name>
</gene>
<keyword evidence="4" id="KW-1185">Reference proteome</keyword>
<dbReference type="InterPro" id="IPR000868">
    <property type="entry name" value="Isochorismatase-like_dom"/>
</dbReference>
<reference evidence="3" key="1">
    <citation type="submission" date="2020-08" db="EMBL/GenBank/DDBJ databases">
        <title>Whole genome shotgun sequence of Actinocatenispora sera NBRC 101916.</title>
        <authorList>
            <person name="Komaki H."/>
            <person name="Tamura T."/>
        </authorList>
    </citation>
    <scope>NUCLEOTIDE SEQUENCE</scope>
    <source>
        <strain evidence="3">NBRC 101916</strain>
    </source>
</reference>
<evidence type="ECO:0000256" key="1">
    <source>
        <dbReference type="ARBA" id="ARBA00022801"/>
    </source>
</evidence>
<dbReference type="RefSeq" id="WP_030446730.1">
    <property type="nucleotide sequence ID" value="NZ_AP023354.1"/>
</dbReference>
<sequence length="208" mass="23257">MDGSGPVDGFFELEPQRVAVVLVDFQNDFCHPDASTGRPPGNTRNAQAARRADTFARRAGELGARVVYTRQVLDLDRLTPRQRRWERADGLCAAGSWGAELFLDPVPGATVVVKDRFDCWQSCEFTDLLDRYDIDGLVICGVELVCCVLYAVLGAAERGYHYLVPPDLVSGQDFGEQTDNRAVRDFLRFNQPDRVRYDAAAILARWRG</sequence>
<dbReference type="PANTHER" id="PTHR43540:SF6">
    <property type="entry name" value="ISOCHORISMATASE-LIKE DOMAIN-CONTAINING PROTEIN"/>
    <property type="match status" value="1"/>
</dbReference>
<dbReference type="InterPro" id="IPR036380">
    <property type="entry name" value="Isochorismatase-like_sf"/>
</dbReference>
<dbReference type="Pfam" id="PF00857">
    <property type="entry name" value="Isochorismatase"/>
    <property type="match status" value="1"/>
</dbReference>
<dbReference type="PANTHER" id="PTHR43540">
    <property type="entry name" value="PEROXYUREIDOACRYLATE/UREIDOACRYLATE AMIDOHYDROLASE-RELATED"/>
    <property type="match status" value="1"/>
</dbReference>
<proteinExistence type="predicted"/>
<dbReference type="OrthoDB" id="5794853at2"/>
<dbReference type="Proteomes" id="UP000680750">
    <property type="component" value="Chromosome"/>
</dbReference>
<dbReference type="SUPFAM" id="SSF52499">
    <property type="entry name" value="Isochorismatase-like hydrolases"/>
    <property type="match status" value="1"/>
</dbReference>
<name>A0A810L185_9ACTN</name>
<evidence type="ECO:0000259" key="2">
    <source>
        <dbReference type="Pfam" id="PF00857"/>
    </source>
</evidence>
<dbReference type="GO" id="GO:0016787">
    <property type="term" value="F:hydrolase activity"/>
    <property type="evidence" value="ECO:0007669"/>
    <property type="project" value="UniProtKB-KW"/>
</dbReference>
<dbReference type="Gene3D" id="3.40.50.850">
    <property type="entry name" value="Isochorismatase-like"/>
    <property type="match status" value="1"/>
</dbReference>
<protein>
    <submittedName>
        <fullName evidence="3">Cysteine hydrolase</fullName>
    </submittedName>
</protein>
<evidence type="ECO:0000313" key="3">
    <source>
        <dbReference type="EMBL" id="BCJ27968.1"/>
    </source>
</evidence>